<sequence length="139" mass="16271">MKKGWSADEKYKVTTNSGKKLLLRISNIKEKERKHKEFQHLSNMDPKIRASTPLAFGSCLKEELTYIIYTWIDGEDADIALNNYSKEKRYKMGYTAGQSLCKINSIPVLDEYEPWDKRYNKKIDNKLKMYESCGANKFL</sequence>
<reference evidence="2" key="1">
    <citation type="journal article" date="2013" name="Extremophiles">
        <title>Proteinivorax tanatarense gen. nov., sp. nov., an anaerobic, haloalkaliphilic, proteolytic bacterium isolated from a decaying algal bloom, and proposal of Proteinivoraceae fam. nov.</title>
        <authorList>
            <person name="Kevbrin V."/>
            <person name="Boltyanskaya Y."/>
            <person name="Zhilina T."/>
            <person name="Kolganova T."/>
            <person name="Lavrentjeva E."/>
            <person name="Kuznetsov B."/>
        </authorList>
    </citation>
    <scope>NUCLEOTIDE SEQUENCE</scope>
    <source>
        <strain evidence="2">Z-910T</strain>
    </source>
</reference>
<evidence type="ECO:0000259" key="1">
    <source>
        <dbReference type="Pfam" id="PF01636"/>
    </source>
</evidence>
<name>A0AAU7VQF9_9FIRM</name>
<dbReference type="InterPro" id="IPR002575">
    <property type="entry name" value="Aminoglycoside_PTrfase"/>
</dbReference>
<protein>
    <submittedName>
        <fullName evidence="2">Phosphotransferase</fullName>
    </submittedName>
</protein>
<dbReference type="AlphaFoldDB" id="A0AAU7VQF9"/>
<dbReference type="Pfam" id="PF01636">
    <property type="entry name" value="APH"/>
    <property type="match status" value="1"/>
</dbReference>
<proteinExistence type="predicted"/>
<reference evidence="2" key="2">
    <citation type="submission" date="2024-06" db="EMBL/GenBank/DDBJ databases">
        <authorList>
            <person name="Petrova K.O."/>
            <person name="Toshchakov S.V."/>
            <person name="Boltjanskaja Y.V."/>
            <person name="Kevbrin V."/>
        </authorList>
    </citation>
    <scope>NUCLEOTIDE SEQUENCE</scope>
    <source>
        <strain evidence="2">Z-910T</strain>
    </source>
</reference>
<organism evidence="2">
    <name type="scientific">Proteinivorax tanatarense</name>
    <dbReference type="NCBI Taxonomy" id="1260629"/>
    <lineage>
        <taxon>Bacteria</taxon>
        <taxon>Bacillati</taxon>
        <taxon>Bacillota</taxon>
        <taxon>Clostridia</taxon>
        <taxon>Eubacteriales</taxon>
        <taxon>Proteinivoracaceae</taxon>
        <taxon>Proteinivorax</taxon>
    </lineage>
</organism>
<dbReference type="InterPro" id="IPR011009">
    <property type="entry name" value="Kinase-like_dom_sf"/>
</dbReference>
<gene>
    <name evidence="2" type="ORF">PRVXT_002472</name>
</gene>
<feature type="domain" description="Aminoglycoside phosphotransferase" evidence="1">
    <location>
        <begin position="3"/>
        <end position="120"/>
    </location>
</feature>
<dbReference type="RefSeq" id="WP_350345161.1">
    <property type="nucleotide sequence ID" value="NZ_CP158367.1"/>
</dbReference>
<dbReference type="EMBL" id="CP158367">
    <property type="protein sequence ID" value="XBX76422.1"/>
    <property type="molecule type" value="Genomic_DNA"/>
</dbReference>
<dbReference type="SUPFAM" id="SSF56112">
    <property type="entry name" value="Protein kinase-like (PK-like)"/>
    <property type="match status" value="1"/>
</dbReference>
<dbReference type="PANTHER" id="PTHR41283">
    <property type="entry name" value="AMINOGLYCOSIDE PHOSPHOTRANSFERASE"/>
    <property type="match status" value="1"/>
</dbReference>
<evidence type="ECO:0000313" key="2">
    <source>
        <dbReference type="EMBL" id="XBX76422.1"/>
    </source>
</evidence>
<accession>A0AAU7VQF9</accession>
<dbReference type="PANTHER" id="PTHR41283:SF1">
    <property type="entry name" value="AMINOGLYCOSIDE PHOSPHOTRANSFERASE DOMAIN-CONTAINING PROTEIN"/>
    <property type="match status" value="1"/>
</dbReference>